<evidence type="ECO:0000313" key="8">
    <source>
        <dbReference type="Proteomes" id="UP000000602"/>
    </source>
</evidence>
<dbReference type="GO" id="GO:0043190">
    <property type="term" value="C:ATP-binding cassette (ABC) transporter complex"/>
    <property type="evidence" value="ECO:0007669"/>
    <property type="project" value="TreeGrafter"/>
</dbReference>
<dbReference type="RefSeq" id="WP_011188409.1">
    <property type="nucleotide sequence ID" value="NC_006138.1"/>
</dbReference>
<dbReference type="Proteomes" id="UP000000602">
    <property type="component" value="Chromosome"/>
</dbReference>
<dbReference type="OrthoDB" id="9783403at2"/>
<feature type="transmembrane region" description="Helical" evidence="6">
    <location>
        <begin position="278"/>
        <end position="299"/>
    </location>
</feature>
<evidence type="ECO:0000256" key="1">
    <source>
        <dbReference type="ARBA" id="ARBA00004651"/>
    </source>
</evidence>
<dbReference type="GO" id="GO:0015920">
    <property type="term" value="P:lipopolysaccharide transport"/>
    <property type="evidence" value="ECO:0007669"/>
    <property type="project" value="TreeGrafter"/>
</dbReference>
<feature type="transmembrane region" description="Helical" evidence="6">
    <location>
        <begin position="12"/>
        <end position="30"/>
    </location>
</feature>
<keyword evidence="4 6" id="KW-1133">Transmembrane helix</keyword>
<reference evidence="8" key="1">
    <citation type="journal article" date="2004" name="Environ. Microbiol.">
        <title>The genome of Desulfotalea psychrophila, a sulfate-reducing bacterium from permanently cold Arctic sediments.</title>
        <authorList>
            <person name="Rabus R."/>
            <person name="Ruepp A."/>
            <person name="Frickey T."/>
            <person name="Rattei T."/>
            <person name="Fartmann B."/>
            <person name="Stark M."/>
            <person name="Bauer M."/>
            <person name="Zibat A."/>
            <person name="Lombardot T."/>
            <person name="Becker I."/>
            <person name="Amann J."/>
            <person name="Gellner K."/>
            <person name="Teeling H."/>
            <person name="Leuschner W.D."/>
            <person name="Gloeckner F.-O."/>
            <person name="Lupas A.N."/>
            <person name="Amann R."/>
            <person name="Klenk H.-P."/>
        </authorList>
    </citation>
    <scope>NUCLEOTIDE SEQUENCE [LARGE SCALE GENOMIC DNA]</scope>
    <source>
        <strain evidence="8">DSM 12343 / LSv54</strain>
    </source>
</reference>
<comment type="subcellular location">
    <subcellularLocation>
        <location evidence="1">Cell membrane</location>
        <topology evidence="1">Multi-pass membrane protein</topology>
    </subcellularLocation>
</comment>
<evidence type="ECO:0008006" key="9">
    <source>
        <dbReference type="Google" id="ProtNLM"/>
    </source>
</evidence>
<protein>
    <recommendedName>
        <fullName evidence="9">Permease</fullName>
    </recommendedName>
</protein>
<feature type="transmembrane region" description="Helical" evidence="6">
    <location>
        <begin position="98"/>
        <end position="122"/>
    </location>
</feature>
<name>Q6AP27_DESPS</name>
<evidence type="ECO:0000256" key="2">
    <source>
        <dbReference type="ARBA" id="ARBA00022475"/>
    </source>
</evidence>
<feature type="transmembrane region" description="Helical" evidence="6">
    <location>
        <begin position="50"/>
        <end position="77"/>
    </location>
</feature>
<dbReference type="PANTHER" id="PTHR33529">
    <property type="entry name" value="SLR0882 PROTEIN-RELATED"/>
    <property type="match status" value="1"/>
</dbReference>
<gene>
    <name evidence="7" type="ordered locus">DP1168</name>
</gene>
<evidence type="ECO:0000313" key="7">
    <source>
        <dbReference type="EMBL" id="CAG35897.1"/>
    </source>
</evidence>
<dbReference type="AlphaFoldDB" id="Q6AP27"/>
<feature type="transmembrane region" description="Helical" evidence="6">
    <location>
        <begin position="339"/>
        <end position="357"/>
    </location>
</feature>
<dbReference type="PANTHER" id="PTHR33529:SF2">
    <property type="entry name" value="LIPOPOLYSACCHARIDE EXPORT SYSTEM PERMEASE PROTEIN LPTG"/>
    <property type="match status" value="1"/>
</dbReference>
<evidence type="ECO:0000256" key="6">
    <source>
        <dbReference type="SAM" id="Phobius"/>
    </source>
</evidence>
<keyword evidence="5 6" id="KW-0472">Membrane</keyword>
<evidence type="ECO:0000256" key="3">
    <source>
        <dbReference type="ARBA" id="ARBA00022692"/>
    </source>
</evidence>
<evidence type="ECO:0000256" key="4">
    <source>
        <dbReference type="ARBA" id="ARBA00022989"/>
    </source>
</evidence>
<evidence type="ECO:0000256" key="5">
    <source>
        <dbReference type="ARBA" id="ARBA00023136"/>
    </source>
</evidence>
<dbReference type="EMBL" id="CR522870">
    <property type="protein sequence ID" value="CAG35897.1"/>
    <property type="molecule type" value="Genomic_DNA"/>
</dbReference>
<feature type="transmembrane region" description="Helical" evidence="6">
    <location>
        <begin position="306"/>
        <end position="327"/>
    </location>
</feature>
<sequence length="362" mass="40368">MHLLNRYLLGQFFKFFLTVAAGFIALYLLIDFFEKFDNFTEAGKPLSVVIKYFLFSIPAIVDQLGPILILLSGVISLGVLNSSNELTALKAGGLPLRAIIRPIIIGGGAVTLLFMASAQWILPSTVAVTNDIWIEGVQGKTPVGIVRNNRYYYHGQEGFYSFAWKNNKEYLFANFSYSSWDKEYGLKEMISATSASWDAKQNSWLLKGGVLQQQESRGSYTTTTFTSRKFHFPETPEAFRTPQHAESERSLSALLKGALNNQIAFEAEEAWGLFLGRISYILLGLPLLLLGLPILLLSYQKWGKDLSIAIPASCTMAFSAWAVWGALQSLAIAGKFSPWLAAFLIHAIFITLGLYLLRRFDQ</sequence>
<keyword evidence="8" id="KW-1185">Reference proteome</keyword>
<organism evidence="7 8">
    <name type="scientific">Desulfotalea psychrophila (strain LSv54 / DSM 12343)</name>
    <dbReference type="NCBI Taxonomy" id="177439"/>
    <lineage>
        <taxon>Bacteria</taxon>
        <taxon>Pseudomonadati</taxon>
        <taxon>Thermodesulfobacteriota</taxon>
        <taxon>Desulfobulbia</taxon>
        <taxon>Desulfobulbales</taxon>
        <taxon>Desulfocapsaceae</taxon>
        <taxon>Desulfotalea</taxon>
    </lineage>
</organism>
<accession>Q6AP27</accession>
<dbReference type="KEGG" id="dps:DP1168"/>
<dbReference type="HOGENOM" id="CLU_028799_3_2_7"/>
<dbReference type="InterPro" id="IPR005495">
    <property type="entry name" value="LptG/LptF_permease"/>
</dbReference>
<proteinExistence type="predicted"/>
<keyword evidence="3 6" id="KW-0812">Transmembrane</keyword>
<keyword evidence="2" id="KW-1003">Cell membrane</keyword>
<dbReference type="STRING" id="177439.DP1168"/>
<dbReference type="Pfam" id="PF03739">
    <property type="entry name" value="LptF_LptG"/>
    <property type="match status" value="1"/>
</dbReference>
<dbReference type="eggNOG" id="COG0795">
    <property type="taxonomic scope" value="Bacteria"/>
</dbReference>